<dbReference type="Proteomes" id="UP001054837">
    <property type="component" value="Unassembled WGS sequence"/>
</dbReference>
<dbReference type="EMBL" id="BPLQ01012576">
    <property type="protein sequence ID" value="GIY66282.1"/>
    <property type="molecule type" value="Genomic_DNA"/>
</dbReference>
<reference evidence="1 2" key="1">
    <citation type="submission" date="2021-06" db="EMBL/GenBank/DDBJ databases">
        <title>Caerostris darwini draft genome.</title>
        <authorList>
            <person name="Kono N."/>
            <person name="Arakawa K."/>
        </authorList>
    </citation>
    <scope>NUCLEOTIDE SEQUENCE [LARGE SCALE GENOMIC DNA]</scope>
</reference>
<evidence type="ECO:0000313" key="2">
    <source>
        <dbReference type="Proteomes" id="UP001054837"/>
    </source>
</evidence>
<evidence type="ECO:0000313" key="1">
    <source>
        <dbReference type="EMBL" id="GIY66282.1"/>
    </source>
</evidence>
<dbReference type="AlphaFoldDB" id="A0AAV4V839"/>
<proteinExistence type="predicted"/>
<keyword evidence="2" id="KW-1185">Reference proteome</keyword>
<comment type="caution">
    <text evidence="1">The sequence shown here is derived from an EMBL/GenBank/DDBJ whole genome shotgun (WGS) entry which is preliminary data.</text>
</comment>
<name>A0AAV4V839_9ARAC</name>
<sequence>MVPEATSNAFYYSSNHSIFIPGWPNKIRQPKPQNQETRVRNPAKSNIFWDRSHFVLLFPAWRSDTRTRGPQGCSASSKSDPRETLIQFFPFLFFLRLFLLETFLRAPFSTPLSRLLG</sequence>
<accession>A0AAV4V839</accession>
<protein>
    <submittedName>
        <fullName evidence="1">Uncharacterized protein</fullName>
    </submittedName>
</protein>
<gene>
    <name evidence="1" type="ORF">CDAR_398841</name>
</gene>
<organism evidence="1 2">
    <name type="scientific">Caerostris darwini</name>
    <dbReference type="NCBI Taxonomy" id="1538125"/>
    <lineage>
        <taxon>Eukaryota</taxon>
        <taxon>Metazoa</taxon>
        <taxon>Ecdysozoa</taxon>
        <taxon>Arthropoda</taxon>
        <taxon>Chelicerata</taxon>
        <taxon>Arachnida</taxon>
        <taxon>Araneae</taxon>
        <taxon>Araneomorphae</taxon>
        <taxon>Entelegynae</taxon>
        <taxon>Araneoidea</taxon>
        <taxon>Araneidae</taxon>
        <taxon>Caerostris</taxon>
    </lineage>
</organism>